<evidence type="ECO:0000256" key="2">
    <source>
        <dbReference type="ARBA" id="ARBA00022980"/>
    </source>
</evidence>
<comment type="function">
    <text evidence="5">This is 1 of the proteins that bind and probably mediate the attachment of the 5S RNA into the large ribosomal subunit, where it forms part of the central protuberance. In the 70S ribosome it contacts protein S13 of the 30S subunit (bridge B1b), connecting the 2 subunits; this bridge is implicated in subunit movement. Contacts the P site tRNA; the 5S rRNA and some of its associated proteins might help stabilize positioning of ribosome-bound tRNAs.</text>
</comment>
<evidence type="ECO:0000259" key="7">
    <source>
        <dbReference type="Pfam" id="PF00281"/>
    </source>
</evidence>
<evidence type="ECO:0000256" key="3">
    <source>
        <dbReference type="ARBA" id="ARBA00023274"/>
    </source>
</evidence>
<dbReference type="Pfam" id="PF00673">
    <property type="entry name" value="Ribosomal_L5_C"/>
    <property type="match status" value="1"/>
</dbReference>
<comment type="subunit">
    <text evidence="5">Part of the 50S ribosomal subunit; part of the 5S rRNA/L5/L18/L25 subcomplex. Contacts the 5S rRNA and the P site tRNA. Forms a bridge to the 30S subunit in the 70S ribosome.</text>
</comment>
<dbReference type="NCBIfam" id="NF000585">
    <property type="entry name" value="PRK00010.1"/>
    <property type="match status" value="1"/>
</dbReference>
<proteinExistence type="inferred from homology"/>
<dbReference type="PIRSF" id="PIRSF002161">
    <property type="entry name" value="Ribosomal_L5"/>
    <property type="match status" value="1"/>
</dbReference>
<dbReference type="GO" id="GO:0006412">
    <property type="term" value="P:translation"/>
    <property type="evidence" value="ECO:0007669"/>
    <property type="project" value="UniProtKB-UniRule"/>
</dbReference>
<dbReference type="GO" id="GO:0005840">
    <property type="term" value="C:ribosome"/>
    <property type="evidence" value="ECO:0007669"/>
    <property type="project" value="UniProtKB-KW"/>
</dbReference>
<evidence type="ECO:0000313" key="10">
    <source>
        <dbReference type="Proteomes" id="UP000230775"/>
    </source>
</evidence>
<dbReference type="Proteomes" id="UP000230775">
    <property type="component" value="Unassembled WGS sequence"/>
</dbReference>
<dbReference type="GO" id="GO:0019843">
    <property type="term" value="F:rRNA binding"/>
    <property type="evidence" value="ECO:0007669"/>
    <property type="project" value="UniProtKB-UniRule"/>
</dbReference>
<dbReference type="AlphaFoldDB" id="A0A2H0WR99"/>
<organism evidence="9 10">
    <name type="scientific">Candidatus Shapirobacteria bacterium CG09_land_8_20_14_0_10_39_12</name>
    <dbReference type="NCBI Taxonomy" id="1974885"/>
    <lineage>
        <taxon>Bacteria</taxon>
        <taxon>Candidatus Shapironibacteriota</taxon>
    </lineage>
</organism>
<evidence type="ECO:0000256" key="4">
    <source>
        <dbReference type="ARBA" id="ARBA00035245"/>
    </source>
</evidence>
<dbReference type="InterPro" id="IPR022803">
    <property type="entry name" value="Ribosomal_uL5_dom_sf"/>
</dbReference>
<dbReference type="InterPro" id="IPR020930">
    <property type="entry name" value="Ribosomal_uL5_bac-type"/>
</dbReference>
<evidence type="ECO:0000256" key="6">
    <source>
        <dbReference type="RuleBase" id="RU003930"/>
    </source>
</evidence>
<keyword evidence="5" id="KW-0694">RNA-binding</keyword>
<keyword evidence="5" id="KW-0699">rRNA-binding</keyword>
<dbReference type="EMBL" id="PEZI01000055">
    <property type="protein sequence ID" value="PIS14439.1"/>
    <property type="molecule type" value="Genomic_DNA"/>
</dbReference>
<protein>
    <recommendedName>
        <fullName evidence="4 5">Large ribosomal subunit protein uL5</fullName>
    </recommendedName>
</protein>
<dbReference type="GO" id="GO:1990904">
    <property type="term" value="C:ribonucleoprotein complex"/>
    <property type="evidence" value="ECO:0007669"/>
    <property type="project" value="UniProtKB-KW"/>
</dbReference>
<comment type="caution">
    <text evidence="9">The sequence shown here is derived from an EMBL/GenBank/DDBJ whole genome shotgun (WGS) entry which is preliminary data.</text>
</comment>
<keyword evidence="2 5" id="KW-0689">Ribosomal protein</keyword>
<dbReference type="FunFam" id="3.30.1440.10:FF:000001">
    <property type="entry name" value="50S ribosomal protein L5"/>
    <property type="match status" value="1"/>
</dbReference>
<reference evidence="10" key="1">
    <citation type="submission" date="2017-09" db="EMBL/GenBank/DDBJ databases">
        <title>Depth-based differentiation of microbial function through sediment-hosted aquifers and enrichment of novel symbionts in the deep terrestrial subsurface.</title>
        <authorList>
            <person name="Probst A.J."/>
            <person name="Ladd B."/>
            <person name="Jarett J.K."/>
            <person name="Geller-Mcgrath D.E."/>
            <person name="Sieber C.M.K."/>
            <person name="Emerson J.B."/>
            <person name="Anantharaman K."/>
            <person name="Thomas B.C."/>
            <person name="Malmstrom R."/>
            <person name="Stieglmeier M."/>
            <person name="Klingl A."/>
            <person name="Woyke T."/>
            <person name="Ryan C.M."/>
            <person name="Banfield J.F."/>
        </authorList>
    </citation>
    <scope>NUCLEOTIDE SEQUENCE [LARGE SCALE GENOMIC DNA]</scope>
</reference>
<accession>A0A2H0WR99</accession>
<sequence>MSLFEKYHKEIVPSLQKKLGVKSPMAVPRIVKIVINIGLKEAKDDKKILEVVGAQIEAISGQKPKINHAKKSIAGFKLGKGQPIGLSVTIRDKRAYTFLEKLFSIVLPRVRDFNGVDPKCFDGAGNYNLGISEQIVFSEIDFAKIDKSRGFQITIVTNAKDDKKAKLLLEELGMPFRKETLLR</sequence>
<feature type="domain" description="Large ribosomal subunit protein uL5 C-terminal" evidence="8">
    <location>
        <begin position="83"/>
        <end position="176"/>
    </location>
</feature>
<dbReference type="SUPFAM" id="SSF55282">
    <property type="entry name" value="RL5-like"/>
    <property type="match status" value="1"/>
</dbReference>
<dbReference type="GO" id="GO:0003735">
    <property type="term" value="F:structural constituent of ribosome"/>
    <property type="evidence" value="ECO:0007669"/>
    <property type="project" value="InterPro"/>
</dbReference>
<feature type="domain" description="Large ribosomal subunit protein uL5 N-terminal" evidence="7">
    <location>
        <begin position="23"/>
        <end position="78"/>
    </location>
</feature>
<evidence type="ECO:0000256" key="1">
    <source>
        <dbReference type="ARBA" id="ARBA00008553"/>
    </source>
</evidence>
<dbReference type="HAMAP" id="MF_01333_B">
    <property type="entry name" value="Ribosomal_uL5_B"/>
    <property type="match status" value="1"/>
</dbReference>
<evidence type="ECO:0000259" key="8">
    <source>
        <dbReference type="Pfam" id="PF00673"/>
    </source>
</evidence>
<dbReference type="Pfam" id="PF00281">
    <property type="entry name" value="Ribosomal_L5"/>
    <property type="match status" value="1"/>
</dbReference>
<evidence type="ECO:0000313" key="9">
    <source>
        <dbReference type="EMBL" id="PIS14439.1"/>
    </source>
</evidence>
<evidence type="ECO:0000256" key="5">
    <source>
        <dbReference type="HAMAP-Rule" id="MF_01333"/>
    </source>
</evidence>
<keyword evidence="5" id="KW-0820">tRNA-binding</keyword>
<dbReference type="Gene3D" id="3.30.1440.10">
    <property type="match status" value="1"/>
</dbReference>
<dbReference type="InterPro" id="IPR002132">
    <property type="entry name" value="Ribosomal_uL5"/>
</dbReference>
<dbReference type="GO" id="GO:0000049">
    <property type="term" value="F:tRNA binding"/>
    <property type="evidence" value="ECO:0007669"/>
    <property type="project" value="UniProtKB-UniRule"/>
</dbReference>
<dbReference type="InterPro" id="IPR031309">
    <property type="entry name" value="Ribosomal_uL5_C"/>
</dbReference>
<dbReference type="InterPro" id="IPR031310">
    <property type="entry name" value="Ribosomal_uL5_N"/>
</dbReference>
<gene>
    <name evidence="5" type="primary">rplE</name>
    <name evidence="9" type="ORF">COT64_02595</name>
</gene>
<keyword evidence="3 5" id="KW-0687">Ribonucleoprotein</keyword>
<dbReference type="PANTHER" id="PTHR11994">
    <property type="entry name" value="60S RIBOSOMAL PROTEIN L11-RELATED"/>
    <property type="match status" value="1"/>
</dbReference>
<comment type="similarity">
    <text evidence="1 5 6">Belongs to the universal ribosomal protein uL5 family.</text>
</comment>
<name>A0A2H0WR99_9BACT</name>